<accession>A0ABM9MZP5</accession>
<comment type="caution">
    <text evidence="2">The sequence shown here is derived from an EMBL/GenBank/DDBJ whole genome shotgun (WGS) entry which is preliminary data.</text>
</comment>
<keyword evidence="1" id="KW-1133">Transmembrane helix</keyword>
<evidence type="ECO:0000256" key="1">
    <source>
        <dbReference type="SAM" id="Phobius"/>
    </source>
</evidence>
<sequence length="69" mass="8190">MLKQKGWHPIRQSKRKLRMTNQRIKQQAQDDLRKVQENPNQKSKVSINVFSFVLVGFLSLFVLSLLAHW</sequence>
<name>A0ABM9MZP5_9LACO</name>
<keyword evidence="1" id="KW-0472">Membrane</keyword>
<gene>
    <name evidence="2" type="ORF">R54839_PPFHFPJH_01387</name>
</gene>
<dbReference type="EMBL" id="CAUZLR010000010">
    <property type="protein sequence ID" value="CAK1251424.1"/>
    <property type="molecule type" value="Genomic_DNA"/>
</dbReference>
<feature type="transmembrane region" description="Helical" evidence="1">
    <location>
        <begin position="45"/>
        <end position="67"/>
    </location>
</feature>
<reference evidence="2 3" key="1">
    <citation type="submission" date="2023-10" db="EMBL/GenBank/DDBJ databases">
        <authorList>
            <person name="Botero Cardona J."/>
        </authorList>
    </citation>
    <scope>NUCLEOTIDE SEQUENCE [LARGE SCALE GENOMIC DNA]</scope>
    <source>
        <strain evidence="2 3">R-54839</strain>
    </source>
</reference>
<protein>
    <submittedName>
        <fullName evidence="2">Uncharacterized protein</fullName>
    </submittedName>
</protein>
<dbReference type="Proteomes" id="UP001314261">
    <property type="component" value="Unassembled WGS sequence"/>
</dbReference>
<organism evidence="2 3">
    <name type="scientific">Fructobacillus fructosus</name>
    <dbReference type="NCBI Taxonomy" id="1631"/>
    <lineage>
        <taxon>Bacteria</taxon>
        <taxon>Bacillati</taxon>
        <taxon>Bacillota</taxon>
        <taxon>Bacilli</taxon>
        <taxon>Lactobacillales</taxon>
        <taxon>Lactobacillaceae</taxon>
        <taxon>Fructobacillus</taxon>
    </lineage>
</organism>
<evidence type="ECO:0000313" key="3">
    <source>
        <dbReference type="Proteomes" id="UP001314261"/>
    </source>
</evidence>
<dbReference type="RefSeq" id="WP_187753961.1">
    <property type="nucleotide sequence ID" value="NZ_CAUZLR010000010.1"/>
</dbReference>
<keyword evidence="1" id="KW-0812">Transmembrane</keyword>
<keyword evidence="3" id="KW-1185">Reference proteome</keyword>
<proteinExistence type="predicted"/>
<evidence type="ECO:0000313" key="2">
    <source>
        <dbReference type="EMBL" id="CAK1251424.1"/>
    </source>
</evidence>